<proteinExistence type="inferred from homology"/>
<feature type="compositionally biased region" description="Basic and acidic residues" evidence="11">
    <location>
        <begin position="595"/>
        <end position="614"/>
    </location>
</feature>
<comment type="subcellular location">
    <subcellularLocation>
        <location evidence="1">Cell membrane</location>
    </subcellularLocation>
    <subcellularLocation>
        <location evidence="9">Endomembrane system</location>
        <topology evidence="9">Lipid-anchor</topology>
        <orientation evidence="9">Cytoplasmic side</orientation>
    </subcellularLocation>
</comment>
<feature type="compositionally biased region" description="Low complexity" evidence="11">
    <location>
        <begin position="415"/>
        <end position="424"/>
    </location>
</feature>
<dbReference type="Gene3D" id="3.40.50.1820">
    <property type="entry name" value="alpha/beta hydrolase"/>
    <property type="match status" value="1"/>
</dbReference>
<comment type="catalytic activity">
    <reaction evidence="10">
        <text>S-hexadecanoyl-L-cysteinyl-[protein] + H2O = L-cysteinyl-[protein] + hexadecanoate + H(+)</text>
        <dbReference type="Rhea" id="RHEA:19233"/>
        <dbReference type="Rhea" id="RHEA-COMP:10131"/>
        <dbReference type="Rhea" id="RHEA-COMP:11032"/>
        <dbReference type="ChEBI" id="CHEBI:7896"/>
        <dbReference type="ChEBI" id="CHEBI:15377"/>
        <dbReference type="ChEBI" id="CHEBI:15378"/>
        <dbReference type="ChEBI" id="CHEBI:29950"/>
        <dbReference type="ChEBI" id="CHEBI:74151"/>
        <dbReference type="EC" id="3.1.2.22"/>
    </reaction>
</comment>
<dbReference type="SUPFAM" id="SSF53474">
    <property type="entry name" value="alpha/beta-Hydrolases"/>
    <property type="match status" value="1"/>
</dbReference>
<accession>A0A182XWX8</accession>
<evidence type="ECO:0000256" key="7">
    <source>
        <dbReference type="ARBA" id="ARBA00023288"/>
    </source>
</evidence>
<feature type="compositionally biased region" description="Low complexity" evidence="11">
    <location>
        <begin position="851"/>
        <end position="869"/>
    </location>
</feature>
<feature type="region of interest" description="Disordered" evidence="11">
    <location>
        <begin position="979"/>
        <end position="1028"/>
    </location>
</feature>
<evidence type="ECO:0000256" key="10">
    <source>
        <dbReference type="ARBA" id="ARBA00047337"/>
    </source>
</evidence>
<reference evidence="13" key="1">
    <citation type="journal article" date="2014" name="Genome Biol.">
        <title>Genome analysis of a major urban malaria vector mosquito, Anopheles stephensi.</title>
        <authorList>
            <person name="Jiang X."/>
            <person name="Peery A."/>
            <person name="Hall A.B."/>
            <person name="Sharma A."/>
            <person name="Chen X.G."/>
            <person name="Waterhouse R.M."/>
            <person name="Komissarov A."/>
            <person name="Riehle M.M."/>
            <person name="Shouche Y."/>
            <person name="Sharakhova M.V."/>
            <person name="Lawson D."/>
            <person name="Pakpour N."/>
            <person name="Arensburger P."/>
            <person name="Davidson V.L."/>
            <person name="Eiglmeier K."/>
            <person name="Emrich S."/>
            <person name="George P."/>
            <person name="Kennedy R.C."/>
            <person name="Mane S.P."/>
            <person name="Maslen G."/>
            <person name="Oringanje C."/>
            <person name="Qi Y."/>
            <person name="Settlage R."/>
            <person name="Tojo M."/>
            <person name="Tubio J.M."/>
            <person name="Unger M.F."/>
            <person name="Wang B."/>
            <person name="Vernick K.D."/>
            <person name="Ribeiro J.M."/>
            <person name="James A.A."/>
            <person name="Michel K."/>
            <person name="Riehle M.A."/>
            <person name="Luckhart S."/>
            <person name="Sharakhov I.V."/>
            <person name="Tu Z."/>
        </authorList>
    </citation>
    <scope>NUCLEOTIDE SEQUENCE [LARGE SCALE GENOMIC DNA]</scope>
    <source>
        <strain evidence="13">Indian</strain>
    </source>
</reference>
<dbReference type="InterPro" id="IPR029058">
    <property type="entry name" value="AB_hydrolase_fold"/>
</dbReference>
<dbReference type="GO" id="GO:0010008">
    <property type="term" value="C:endosome membrane"/>
    <property type="evidence" value="ECO:0007669"/>
    <property type="project" value="TreeGrafter"/>
</dbReference>
<evidence type="ECO:0000256" key="6">
    <source>
        <dbReference type="ARBA" id="ARBA00023139"/>
    </source>
</evidence>
<name>A0A182XWX8_ANOST</name>
<dbReference type="EC" id="3.1.2.22" evidence="2"/>
<organism evidence="12 13">
    <name type="scientific">Anopheles stephensi</name>
    <name type="common">Indo-Pakistan malaria mosquito</name>
    <dbReference type="NCBI Taxonomy" id="30069"/>
    <lineage>
        <taxon>Eukaryota</taxon>
        <taxon>Metazoa</taxon>
        <taxon>Ecdysozoa</taxon>
        <taxon>Arthropoda</taxon>
        <taxon>Hexapoda</taxon>
        <taxon>Insecta</taxon>
        <taxon>Pterygota</taxon>
        <taxon>Neoptera</taxon>
        <taxon>Endopterygota</taxon>
        <taxon>Diptera</taxon>
        <taxon>Nematocera</taxon>
        <taxon>Culicoidea</taxon>
        <taxon>Culicidae</taxon>
        <taxon>Anophelinae</taxon>
        <taxon>Anopheles</taxon>
    </lineage>
</organism>
<evidence type="ECO:0000256" key="5">
    <source>
        <dbReference type="ARBA" id="ARBA00023136"/>
    </source>
</evidence>
<evidence type="ECO:0000313" key="13">
    <source>
        <dbReference type="Proteomes" id="UP000076408"/>
    </source>
</evidence>
<feature type="compositionally biased region" description="Low complexity" evidence="11">
    <location>
        <begin position="510"/>
        <end position="522"/>
    </location>
</feature>
<feature type="compositionally biased region" description="Polar residues" evidence="11">
    <location>
        <begin position="806"/>
        <end position="850"/>
    </location>
</feature>
<dbReference type="VEuPathDB" id="VectorBase:ASTEI00714"/>
<evidence type="ECO:0000256" key="11">
    <source>
        <dbReference type="SAM" id="MobiDB-lite"/>
    </source>
</evidence>
<keyword evidence="6" id="KW-0564">Palmitate</keyword>
<feature type="region of interest" description="Disordered" evidence="11">
    <location>
        <begin position="762"/>
        <end position="932"/>
    </location>
</feature>
<feature type="region of interest" description="Disordered" evidence="11">
    <location>
        <begin position="410"/>
        <end position="464"/>
    </location>
</feature>
<keyword evidence="7" id="KW-0449">Lipoprotein</keyword>
<dbReference type="EnsemblMetazoa" id="ASTEI00714-RA">
    <property type="protein sequence ID" value="ASTEI00714-PA"/>
    <property type="gene ID" value="ASTEI00714"/>
</dbReference>
<keyword evidence="13" id="KW-1185">Reference proteome</keyword>
<keyword evidence="5" id="KW-0472">Membrane</keyword>
<feature type="region of interest" description="Disordered" evidence="11">
    <location>
        <begin position="307"/>
        <end position="343"/>
    </location>
</feature>
<evidence type="ECO:0000256" key="1">
    <source>
        <dbReference type="ARBA" id="ARBA00004236"/>
    </source>
</evidence>
<keyword evidence="4" id="KW-0378">Hydrolase</keyword>
<dbReference type="AlphaFoldDB" id="A0A182XWX8"/>
<evidence type="ECO:0000256" key="8">
    <source>
        <dbReference type="ARBA" id="ARBA00038397"/>
    </source>
</evidence>
<dbReference type="GO" id="GO:0008474">
    <property type="term" value="F:palmitoyl-(protein) hydrolase activity"/>
    <property type="evidence" value="ECO:0007669"/>
    <property type="project" value="UniProtKB-EC"/>
</dbReference>
<feature type="compositionally biased region" description="Low complexity" evidence="11">
    <location>
        <begin position="445"/>
        <end position="456"/>
    </location>
</feature>
<feature type="region of interest" description="Disordered" evidence="11">
    <location>
        <begin position="703"/>
        <end position="735"/>
    </location>
</feature>
<feature type="region of interest" description="Disordered" evidence="11">
    <location>
        <begin position="588"/>
        <end position="622"/>
    </location>
</feature>
<feature type="region of interest" description="Disordered" evidence="11">
    <location>
        <begin position="494"/>
        <end position="576"/>
    </location>
</feature>
<feature type="region of interest" description="Disordered" evidence="11">
    <location>
        <begin position="652"/>
        <end position="681"/>
    </location>
</feature>
<evidence type="ECO:0000256" key="9">
    <source>
        <dbReference type="ARBA" id="ARBA00046278"/>
    </source>
</evidence>
<dbReference type="VEuPathDB" id="VectorBase:ASTEI20_036496"/>
<dbReference type="VEuPathDB" id="VectorBase:ASTE008936"/>
<dbReference type="PANTHER" id="PTHR12277:SF81">
    <property type="entry name" value="PROTEIN ABHD13"/>
    <property type="match status" value="1"/>
</dbReference>
<dbReference type="STRING" id="30069.A0A182XWX8"/>
<feature type="compositionally biased region" description="Basic residues" evidence="11">
    <location>
        <begin position="312"/>
        <end position="334"/>
    </location>
</feature>
<dbReference type="Proteomes" id="UP000076408">
    <property type="component" value="Unassembled WGS sequence"/>
</dbReference>
<feature type="compositionally biased region" description="Polar residues" evidence="11">
    <location>
        <begin position="888"/>
        <end position="898"/>
    </location>
</feature>
<evidence type="ECO:0000256" key="4">
    <source>
        <dbReference type="ARBA" id="ARBA00022801"/>
    </source>
</evidence>
<reference evidence="12" key="2">
    <citation type="submission" date="2020-05" db="UniProtKB">
        <authorList>
            <consortium name="EnsemblMetazoa"/>
        </authorList>
    </citation>
    <scope>IDENTIFICATION</scope>
    <source>
        <strain evidence="12">Indian</strain>
    </source>
</reference>
<keyword evidence="3" id="KW-1003">Cell membrane</keyword>
<evidence type="ECO:0000256" key="3">
    <source>
        <dbReference type="ARBA" id="ARBA00022475"/>
    </source>
</evidence>
<protein>
    <recommendedName>
        <fullName evidence="2">palmitoyl-protein hydrolase</fullName>
        <ecNumber evidence="2">3.1.2.22</ecNumber>
    </recommendedName>
</protein>
<comment type="similarity">
    <text evidence="8">Belongs to the AB hydrolase superfamily. ABHD17 family.</text>
</comment>
<sequence>MNGLSFGELCCLFCCPPLPGRIAAKLAFLPPEPTYNLTPIDESKAKYLLSFNERAEWPYSEREKENVEGFFTRTSRGNKLSCIYVKCTPTAKYTLLFSHGNAVDLGQMSSFYLGLGLRINCNIFSYDYSGYGMSGGKPSEKNLYADIDAAWHSLRTRFGVSPENIILYGQSIGTVPTVDLAARYEVGAVILHSPLMSGMRVAFPNTKRTWFFDVFPSIDKVSKISSPVLVIHGTEDEVIDFSHGLSIYEKCPKAVEPLWVEGAGHNDVELYNQYLDRLKKFIAHSLPGSSSGSSSYNCSCGKTANRADKSKHASHTHSSAHHQHQHHHHQHGHQSHSTISSSIRKELASYENPYQAQAAVAAGARKKPTKRNASTESLDLFDKCPPEECSCGLYSPSSINGGKSCRKCRSSVCDSPSSPGRSGTLTGGGGAQQKKHNSSKFKDASTSPKSSSPMKTIAAECRSPKIEASTDTKFDFNFSPKTENHYRRLSSLSINSAGGKHTGTSPMKHAAGATASSAAASPKPSPQKLTPMRTSEQRTLEKSNSLGENKPPRLLRNTRSLSPRPPVRHQHSIMVSDENDIISVKLSPNEEYDDEVGKKGSAKLDEGSAHEGRPDPVTVKGSDEKVKKLGDGLKSANGNRSTSCLVYVPSDPWTRMSASNSPLPSSKQQKSKTLDNNSKAYGKPCLDYMKNSDPWVWRSNVNLPDRSAKGGPGKKRSAALPHQTKSLTSTVSRDDSDVVGRQQAKLCQQQSLGRFEKTLTIPGAMDGSFDARKKITRPKLQRSKSPSFYEDFFQQPTGAGGGLDAQNKSPQTGSLSLAKNKSVSSLKMEKNASNSNLNGHSGTTSSGVLISNSSNTSNSGSFSSYNGNGSPTGRKQQPSPKLSILPVATQSSYASSPAKQPALHDSTKGSLNLLNPNMLQPRHSFSTPSQKDDELQLNIRRLSEQMNAKYSHSAAFPSPPAFLNDTIQQQHQHQQVTAGSKKAVGGSGSSLTAVGGTSGGSIGGLNEASQRKTASHSKINEPILETRC</sequence>
<feature type="compositionally biased region" description="Polar residues" evidence="11">
    <location>
        <begin position="908"/>
        <end position="929"/>
    </location>
</feature>
<evidence type="ECO:0000313" key="12">
    <source>
        <dbReference type="EnsemblMetazoa" id="ASTEI00714-PA"/>
    </source>
</evidence>
<feature type="compositionally biased region" description="Polar residues" evidence="11">
    <location>
        <begin position="871"/>
        <end position="880"/>
    </location>
</feature>
<dbReference type="VEuPathDB" id="VectorBase:ASTEI20_041255"/>
<dbReference type="GO" id="GO:0005886">
    <property type="term" value="C:plasma membrane"/>
    <property type="evidence" value="ECO:0007669"/>
    <property type="project" value="UniProtKB-SubCell"/>
</dbReference>
<dbReference type="FunFam" id="3.40.50.1820:FF:000008">
    <property type="entry name" value="Alpha/beta hydrolase domain-containing protein 17B"/>
    <property type="match status" value="1"/>
</dbReference>
<dbReference type="PANTHER" id="PTHR12277">
    <property type="entry name" value="ALPHA/BETA HYDROLASE DOMAIN-CONTAINING PROTEIN"/>
    <property type="match status" value="1"/>
</dbReference>
<evidence type="ECO:0000256" key="2">
    <source>
        <dbReference type="ARBA" id="ARBA00012423"/>
    </source>
</evidence>